<keyword evidence="2" id="KW-1185">Reference proteome</keyword>
<gene>
    <name evidence="1" type="ORF">TRM7615_01136</name>
</gene>
<evidence type="ECO:0000313" key="1">
    <source>
        <dbReference type="EMBL" id="SPJ27646.1"/>
    </source>
</evidence>
<dbReference type="AlphaFoldDB" id="A0A2R8C5L0"/>
<dbReference type="Proteomes" id="UP000244898">
    <property type="component" value="Unassembled WGS sequence"/>
</dbReference>
<organism evidence="1 2">
    <name type="scientific">Falsiruegeria mediterranea M17</name>
    <dbReference type="NCBI Taxonomy" id="1200281"/>
    <lineage>
        <taxon>Bacteria</taxon>
        <taxon>Pseudomonadati</taxon>
        <taxon>Pseudomonadota</taxon>
        <taxon>Alphaproteobacteria</taxon>
        <taxon>Rhodobacterales</taxon>
        <taxon>Roseobacteraceae</taxon>
        <taxon>Falsiruegeria</taxon>
    </lineage>
</organism>
<reference evidence="2" key="1">
    <citation type="submission" date="2018-03" db="EMBL/GenBank/DDBJ databases">
        <authorList>
            <person name="Rodrigo-Torres L."/>
            <person name="Arahal R. D."/>
            <person name="Lucena T."/>
        </authorList>
    </citation>
    <scope>NUCLEOTIDE SEQUENCE [LARGE SCALE GENOMIC DNA]</scope>
    <source>
        <strain evidence="2">CECT 7615</strain>
    </source>
</reference>
<name>A0A2R8C5L0_9RHOB</name>
<protein>
    <recommendedName>
        <fullName evidence="3">HTH cro/C1-type domain-containing protein</fullName>
    </recommendedName>
</protein>
<evidence type="ECO:0000313" key="2">
    <source>
        <dbReference type="Proteomes" id="UP000244898"/>
    </source>
</evidence>
<proteinExistence type="predicted"/>
<dbReference type="EMBL" id="ONZG01000002">
    <property type="protein sequence ID" value="SPJ27646.1"/>
    <property type="molecule type" value="Genomic_DNA"/>
</dbReference>
<sequence length="56" mass="6580">MTQRERYTRDLRILKAKDEGLTQAQICERFGCSRGLLTKLFGKIRQDQEKEARHVG</sequence>
<evidence type="ECO:0008006" key="3">
    <source>
        <dbReference type="Google" id="ProtNLM"/>
    </source>
</evidence>
<accession>A0A2R8C5L0</accession>